<feature type="transmembrane region" description="Helical" evidence="1">
    <location>
        <begin position="15"/>
        <end position="36"/>
    </location>
</feature>
<dbReference type="AlphaFoldDB" id="A0A1F7J4N9"/>
<proteinExistence type="predicted"/>
<dbReference type="InterPro" id="IPR015914">
    <property type="entry name" value="PAPs_N"/>
</dbReference>
<comment type="caution">
    <text evidence="4">The sequence shown here is derived from an EMBL/GenBank/DDBJ whole genome shotgun (WGS) entry which is preliminary data.</text>
</comment>
<dbReference type="InterPro" id="IPR013783">
    <property type="entry name" value="Ig-like_fold"/>
</dbReference>
<dbReference type="EMBL" id="MGAQ01000015">
    <property type="protein sequence ID" value="OGK50562.1"/>
    <property type="molecule type" value="Genomic_DNA"/>
</dbReference>
<dbReference type="Proteomes" id="UP000178558">
    <property type="component" value="Unassembled WGS sequence"/>
</dbReference>
<dbReference type="GO" id="GO:0003993">
    <property type="term" value="F:acid phosphatase activity"/>
    <property type="evidence" value="ECO:0007669"/>
    <property type="project" value="InterPro"/>
</dbReference>
<evidence type="ECO:0008006" key="6">
    <source>
        <dbReference type="Google" id="ProtNLM"/>
    </source>
</evidence>
<protein>
    <recommendedName>
        <fullName evidence="6">Purple acid phosphatase N-terminal domain-containing protein</fullName>
    </recommendedName>
</protein>
<accession>A0A1F7J4N9</accession>
<keyword evidence="1" id="KW-0812">Transmembrane</keyword>
<name>A0A1F7J4N9_9BACT</name>
<evidence type="ECO:0000259" key="2">
    <source>
        <dbReference type="Pfam" id="PF16656"/>
    </source>
</evidence>
<dbReference type="SUPFAM" id="SSF49363">
    <property type="entry name" value="Purple acid phosphatase, N-terminal domain"/>
    <property type="match status" value="1"/>
</dbReference>
<keyword evidence="1" id="KW-1133">Transmembrane helix</keyword>
<dbReference type="InterPro" id="IPR008963">
    <property type="entry name" value="Purple_acid_Pase-like_N"/>
</dbReference>
<gene>
    <name evidence="4" type="ORF">A3B50_02150</name>
</gene>
<reference evidence="4 5" key="1">
    <citation type="journal article" date="2016" name="Nat. Commun.">
        <title>Thousands of microbial genomes shed light on interconnected biogeochemical processes in an aquifer system.</title>
        <authorList>
            <person name="Anantharaman K."/>
            <person name="Brown C.T."/>
            <person name="Hug L.A."/>
            <person name="Sharon I."/>
            <person name="Castelle C.J."/>
            <person name="Probst A.J."/>
            <person name="Thomas B.C."/>
            <person name="Singh A."/>
            <person name="Wilkins M.J."/>
            <person name="Karaoz U."/>
            <person name="Brodie E.L."/>
            <person name="Williams K.H."/>
            <person name="Hubbard S.S."/>
            <person name="Banfield J.F."/>
        </authorList>
    </citation>
    <scope>NUCLEOTIDE SEQUENCE [LARGE SCALE GENOMIC DNA]</scope>
</reference>
<dbReference type="Pfam" id="PF16656">
    <property type="entry name" value="Pur_ac_phosph_N"/>
    <property type="match status" value="1"/>
</dbReference>
<dbReference type="GO" id="GO:0046872">
    <property type="term" value="F:metal ion binding"/>
    <property type="evidence" value="ECO:0007669"/>
    <property type="project" value="InterPro"/>
</dbReference>
<feature type="domain" description="Purple acid phosphatase N-terminal" evidence="2">
    <location>
        <begin position="53"/>
        <end position="127"/>
    </location>
</feature>
<evidence type="ECO:0000259" key="3">
    <source>
        <dbReference type="Pfam" id="PF19077"/>
    </source>
</evidence>
<evidence type="ECO:0000256" key="1">
    <source>
        <dbReference type="SAM" id="Phobius"/>
    </source>
</evidence>
<dbReference type="Pfam" id="PF19077">
    <property type="entry name" value="Big_13"/>
    <property type="match status" value="1"/>
</dbReference>
<dbReference type="InterPro" id="IPR044016">
    <property type="entry name" value="Big_13"/>
</dbReference>
<keyword evidence="1" id="KW-0472">Membrane</keyword>
<evidence type="ECO:0000313" key="4">
    <source>
        <dbReference type="EMBL" id="OGK50562.1"/>
    </source>
</evidence>
<feature type="transmembrane region" description="Helical" evidence="1">
    <location>
        <begin position="397"/>
        <end position="416"/>
    </location>
</feature>
<dbReference type="Gene3D" id="2.60.40.380">
    <property type="entry name" value="Purple acid phosphatase-like, N-terminal"/>
    <property type="match status" value="1"/>
</dbReference>
<dbReference type="Gene3D" id="2.60.40.10">
    <property type="entry name" value="Immunoglobulins"/>
    <property type="match status" value="1"/>
</dbReference>
<evidence type="ECO:0000313" key="5">
    <source>
        <dbReference type="Proteomes" id="UP000178558"/>
    </source>
</evidence>
<feature type="domain" description="Bacterial Ig-like" evidence="3">
    <location>
        <begin position="278"/>
        <end position="347"/>
    </location>
</feature>
<sequence>MTSFTDIYSRKEVQIPTWLSFAVVIVVVVFVSIVFFRSEPPSSRATKKVIKNVEVTNLSSSQVAIFWQTEQKEPGWIAYGSQENKLNQIALDERDFQDSKTARLTHYVILKNLTPSNEYFFKLVNNKELIANPEGRAFSLSTLPRTSRVSNLKPAYGKVTDSNGAPLDNVIVLLSANNAYLLSALSKASGEWLIPLNYIIDKKTGALKVLSKDEVIKIELFSDNGNRSSVQTNISNLSPLPETIILGKNYNLNKKENVLSVTDDKRVKIEILFPRENAIVPGSTPLIRGTGIPNSNLSAVVTDTKKDTTVKTKIGGDGFWSISLASPLSAGKHTLTVRTPDTNGKETLLTRNFSIAKSGEQVLGEATGAAIPTASPSPTIIANTTPTPPVSGVNTSLLVFSSLSLVTIGMWLLVFAL</sequence>
<organism evidence="4 5">
    <name type="scientific">Candidatus Roizmanbacteria bacterium RIFCSPLOWO2_01_FULL_40_42</name>
    <dbReference type="NCBI Taxonomy" id="1802066"/>
    <lineage>
        <taxon>Bacteria</taxon>
        <taxon>Candidatus Roizmaniibacteriota</taxon>
    </lineage>
</organism>